<gene>
    <name evidence="1" type="ORF">FA95DRAFT_1609041</name>
</gene>
<proteinExistence type="predicted"/>
<keyword evidence="2" id="KW-1185">Reference proteome</keyword>
<accession>A0ACB8RJT8</accession>
<dbReference type="EMBL" id="MU276002">
    <property type="protein sequence ID" value="KAI0043860.1"/>
    <property type="molecule type" value="Genomic_DNA"/>
</dbReference>
<evidence type="ECO:0000313" key="2">
    <source>
        <dbReference type="Proteomes" id="UP000814033"/>
    </source>
</evidence>
<protein>
    <submittedName>
        <fullName evidence="1">Uncharacterized protein</fullName>
    </submittedName>
</protein>
<evidence type="ECO:0000313" key="1">
    <source>
        <dbReference type="EMBL" id="KAI0043860.1"/>
    </source>
</evidence>
<reference evidence="1" key="2">
    <citation type="journal article" date="2022" name="New Phytol.">
        <title>Evolutionary transition to the ectomycorrhizal habit in the genomes of a hyperdiverse lineage of mushroom-forming fungi.</title>
        <authorList>
            <person name="Looney B."/>
            <person name="Miyauchi S."/>
            <person name="Morin E."/>
            <person name="Drula E."/>
            <person name="Courty P.E."/>
            <person name="Kohler A."/>
            <person name="Kuo A."/>
            <person name="LaButti K."/>
            <person name="Pangilinan J."/>
            <person name="Lipzen A."/>
            <person name="Riley R."/>
            <person name="Andreopoulos W."/>
            <person name="He G."/>
            <person name="Johnson J."/>
            <person name="Nolan M."/>
            <person name="Tritt A."/>
            <person name="Barry K.W."/>
            <person name="Grigoriev I.V."/>
            <person name="Nagy L.G."/>
            <person name="Hibbett D."/>
            <person name="Henrissat B."/>
            <person name="Matheny P.B."/>
            <person name="Labbe J."/>
            <person name="Martin F.M."/>
        </authorList>
    </citation>
    <scope>NUCLEOTIDE SEQUENCE</scope>
    <source>
        <strain evidence="1">FP105234-sp</strain>
    </source>
</reference>
<dbReference type="Proteomes" id="UP000814033">
    <property type="component" value="Unassembled WGS sequence"/>
</dbReference>
<name>A0ACB8RJT8_9AGAM</name>
<organism evidence="1 2">
    <name type="scientific">Auriscalpium vulgare</name>
    <dbReference type="NCBI Taxonomy" id="40419"/>
    <lineage>
        <taxon>Eukaryota</taxon>
        <taxon>Fungi</taxon>
        <taxon>Dikarya</taxon>
        <taxon>Basidiomycota</taxon>
        <taxon>Agaricomycotina</taxon>
        <taxon>Agaricomycetes</taxon>
        <taxon>Russulales</taxon>
        <taxon>Auriscalpiaceae</taxon>
        <taxon>Auriscalpium</taxon>
    </lineage>
</organism>
<sequence length="69" mass="7985">MISGQLYDRTRLRREAPCPPNPGYIAVVHVSRYVLFFSLGLPYMRLRRTGSVIWFGFVAGYRTFVRCGL</sequence>
<comment type="caution">
    <text evidence="1">The sequence shown here is derived from an EMBL/GenBank/DDBJ whole genome shotgun (WGS) entry which is preliminary data.</text>
</comment>
<reference evidence="1" key="1">
    <citation type="submission" date="2021-02" db="EMBL/GenBank/DDBJ databases">
        <authorList>
            <consortium name="DOE Joint Genome Institute"/>
            <person name="Ahrendt S."/>
            <person name="Looney B.P."/>
            <person name="Miyauchi S."/>
            <person name="Morin E."/>
            <person name="Drula E."/>
            <person name="Courty P.E."/>
            <person name="Chicoki N."/>
            <person name="Fauchery L."/>
            <person name="Kohler A."/>
            <person name="Kuo A."/>
            <person name="Labutti K."/>
            <person name="Pangilinan J."/>
            <person name="Lipzen A."/>
            <person name="Riley R."/>
            <person name="Andreopoulos W."/>
            <person name="He G."/>
            <person name="Johnson J."/>
            <person name="Barry K.W."/>
            <person name="Grigoriev I.V."/>
            <person name="Nagy L."/>
            <person name="Hibbett D."/>
            <person name="Henrissat B."/>
            <person name="Matheny P.B."/>
            <person name="Labbe J."/>
            <person name="Martin F."/>
        </authorList>
    </citation>
    <scope>NUCLEOTIDE SEQUENCE</scope>
    <source>
        <strain evidence="1">FP105234-sp</strain>
    </source>
</reference>